<keyword evidence="1" id="KW-0812">Transmembrane</keyword>
<evidence type="ECO:0008006" key="3">
    <source>
        <dbReference type="Google" id="ProtNLM"/>
    </source>
</evidence>
<accession>A0A0F9DXC7</accession>
<keyword evidence="1" id="KW-0472">Membrane</keyword>
<name>A0A0F9DXC7_9ZZZZ</name>
<organism evidence="2">
    <name type="scientific">marine sediment metagenome</name>
    <dbReference type="NCBI Taxonomy" id="412755"/>
    <lineage>
        <taxon>unclassified sequences</taxon>
        <taxon>metagenomes</taxon>
        <taxon>ecological metagenomes</taxon>
    </lineage>
</organism>
<dbReference type="AlphaFoldDB" id="A0A0F9DXC7"/>
<evidence type="ECO:0000313" key="2">
    <source>
        <dbReference type="EMBL" id="KKL16498.1"/>
    </source>
</evidence>
<gene>
    <name evidence="2" type="ORF">LCGC14_2494990</name>
</gene>
<proteinExistence type="predicted"/>
<dbReference type="EMBL" id="LAZR01039639">
    <property type="protein sequence ID" value="KKL16498.1"/>
    <property type="molecule type" value="Genomic_DNA"/>
</dbReference>
<protein>
    <recommendedName>
        <fullName evidence="3">DUF3149 domain-containing protein</fullName>
    </recommendedName>
</protein>
<evidence type="ECO:0000256" key="1">
    <source>
        <dbReference type="SAM" id="Phobius"/>
    </source>
</evidence>
<keyword evidence="1" id="KW-1133">Transmembrane helix</keyword>
<comment type="caution">
    <text evidence="2">The sequence shown here is derived from an EMBL/GenBank/DDBJ whole genome shotgun (WGS) entry which is preliminary data.</text>
</comment>
<reference evidence="2" key="1">
    <citation type="journal article" date="2015" name="Nature">
        <title>Complex archaea that bridge the gap between prokaryotes and eukaryotes.</title>
        <authorList>
            <person name="Spang A."/>
            <person name="Saw J.H."/>
            <person name="Jorgensen S.L."/>
            <person name="Zaremba-Niedzwiedzka K."/>
            <person name="Martijn J."/>
            <person name="Lind A.E."/>
            <person name="van Eijk R."/>
            <person name="Schleper C."/>
            <person name="Guy L."/>
            <person name="Ettema T.J."/>
        </authorList>
    </citation>
    <scope>NUCLEOTIDE SEQUENCE</scope>
</reference>
<sequence length="46" mass="5168">MFETCQICTILDMMVLGGAALLVIGGLYLTYKIIKALYEDRKKNRG</sequence>
<feature type="transmembrane region" description="Helical" evidence="1">
    <location>
        <begin position="13"/>
        <end position="34"/>
    </location>
</feature>